<evidence type="ECO:0000313" key="2">
    <source>
        <dbReference type="Proteomes" id="UP000887013"/>
    </source>
</evidence>
<dbReference type="Proteomes" id="UP000887013">
    <property type="component" value="Unassembled WGS sequence"/>
</dbReference>
<dbReference type="AlphaFoldDB" id="A0A8X6UIX1"/>
<protein>
    <submittedName>
        <fullName evidence="1">Uncharacterized protein</fullName>
    </submittedName>
</protein>
<organism evidence="1 2">
    <name type="scientific">Nephila pilipes</name>
    <name type="common">Giant wood spider</name>
    <name type="synonym">Nephila maculata</name>
    <dbReference type="NCBI Taxonomy" id="299642"/>
    <lineage>
        <taxon>Eukaryota</taxon>
        <taxon>Metazoa</taxon>
        <taxon>Ecdysozoa</taxon>
        <taxon>Arthropoda</taxon>
        <taxon>Chelicerata</taxon>
        <taxon>Arachnida</taxon>
        <taxon>Araneae</taxon>
        <taxon>Araneomorphae</taxon>
        <taxon>Entelegynae</taxon>
        <taxon>Araneoidea</taxon>
        <taxon>Nephilidae</taxon>
        <taxon>Nephila</taxon>
    </lineage>
</organism>
<dbReference type="EMBL" id="BMAW01032445">
    <property type="protein sequence ID" value="GFU25586.1"/>
    <property type="molecule type" value="Genomic_DNA"/>
</dbReference>
<sequence length="87" mass="10056">MFVNVAHRNNADAIIDHVHNVGKDTSLTWLSYLTNIRSYSLKILNVQHPATWQFALGNTESNSRLERKIFAYEIRTINTQLPPTKFN</sequence>
<proteinExistence type="predicted"/>
<gene>
    <name evidence="1" type="ORF">NPIL_674641</name>
</gene>
<name>A0A8X6UIX1_NEPPI</name>
<comment type="caution">
    <text evidence="1">The sequence shown here is derived from an EMBL/GenBank/DDBJ whole genome shotgun (WGS) entry which is preliminary data.</text>
</comment>
<keyword evidence="2" id="KW-1185">Reference proteome</keyword>
<accession>A0A8X6UIX1</accession>
<reference evidence="1" key="1">
    <citation type="submission" date="2020-08" db="EMBL/GenBank/DDBJ databases">
        <title>Multicomponent nature underlies the extraordinary mechanical properties of spider dragline silk.</title>
        <authorList>
            <person name="Kono N."/>
            <person name="Nakamura H."/>
            <person name="Mori M."/>
            <person name="Yoshida Y."/>
            <person name="Ohtoshi R."/>
            <person name="Malay A.D."/>
            <person name="Moran D.A.P."/>
            <person name="Tomita M."/>
            <person name="Numata K."/>
            <person name="Arakawa K."/>
        </authorList>
    </citation>
    <scope>NUCLEOTIDE SEQUENCE</scope>
</reference>
<evidence type="ECO:0000313" key="1">
    <source>
        <dbReference type="EMBL" id="GFU25586.1"/>
    </source>
</evidence>